<keyword evidence="2" id="KW-1185">Reference proteome</keyword>
<name>A0A9D4EM84_DREPO</name>
<organism evidence="1 2">
    <name type="scientific">Dreissena polymorpha</name>
    <name type="common">Zebra mussel</name>
    <name type="synonym">Mytilus polymorpha</name>
    <dbReference type="NCBI Taxonomy" id="45954"/>
    <lineage>
        <taxon>Eukaryota</taxon>
        <taxon>Metazoa</taxon>
        <taxon>Spiralia</taxon>
        <taxon>Lophotrochozoa</taxon>
        <taxon>Mollusca</taxon>
        <taxon>Bivalvia</taxon>
        <taxon>Autobranchia</taxon>
        <taxon>Heteroconchia</taxon>
        <taxon>Euheterodonta</taxon>
        <taxon>Imparidentia</taxon>
        <taxon>Neoheterodontei</taxon>
        <taxon>Myida</taxon>
        <taxon>Dreissenoidea</taxon>
        <taxon>Dreissenidae</taxon>
        <taxon>Dreissena</taxon>
    </lineage>
</organism>
<dbReference type="EMBL" id="JAIWYP010000008">
    <property type="protein sequence ID" value="KAH3782515.1"/>
    <property type="molecule type" value="Genomic_DNA"/>
</dbReference>
<protein>
    <submittedName>
        <fullName evidence="1">Uncharacterized protein</fullName>
    </submittedName>
</protein>
<accession>A0A9D4EM84</accession>
<reference evidence="1" key="1">
    <citation type="journal article" date="2019" name="bioRxiv">
        <title>The Genome of the Zebra Mussel, Dreissena polymorpha: A Resource for Invasive Species Research.</title>
        <authorList>
            <person name="McCartney M.A."/>
            <person name="Auch B."/>
            <person name="Kono T."/>
            <person name="Mallez S."/>
            <person name="Zhang Y."/>
            <person name="Obille A."/>
            <person name="Becker A."/>
            <person name="Abrahante J.E."/>
            <person name="Garbe J."/>
            <person name="Badalamenti J.P."/>
            <person name="Herman A."/>
            <person name="Mangelson H."/>
            <person name="Liachko I."/>
            <person name="Sullivan S."/>
            <person name="Sone E.D."/>
            <person name="Koren S."/>
            <person name="Silverstein K.A.T."/>
            <person name="Beckman K.B."/>
            <person name="Gohl D.M."/>
        </authorList>
    </citation>
    <scope>NUCLEOTIDE SEQUENCE</scope>
    <source>
        <strain evidence="1">Duluth1</strain>
        <tissue evidence="1">Whole animal</tissue>
    </source>
</reference>
<reference evidence="1" key="2">
    <citation type="submission" date="2020-11" db="EMBL/GenBank/DDBJ databases">
        <authorList>
            <person name="McCartney M.A."/>
            <person name="Auch B."/>
            <person name="Kono T."/>
            <person name="Mallez S."/>
            <person name="Becker A."/>
            <person name="Gohl D.M."/>
            <person name="Silverstein K.A.T."/>
            <person name="Koren S."/>
            <person name="Bechman K.B."/>
            <person name="Herman A."/>
            <person name="Abrahante J.E."/>
            <person name="Garbe J."/>
        </authorList>
    </citation>
    <scope>NUCLEOTIDE SEQUENCE</scope>
    <source>
        <strain evidence="1">Duluth1</strain>
        <tissue evidence="1">Whole animal</tissue>
    </source>
</reference>
<dbReference type="AlphaFoldDB" id="A0A9D4EM84"/>
<evidence type="ECO:0000313" key="2">
    <source>
        <dbReference type="Proteomes" id="UP000828390"/>
    </source>
</evidence>
<sequence length="101" mass="11748">MGAIGFFIESTSSKTYLRVETVYGKNAIVPIITEKAVQTALRGHFRVDKYLHGQLISENSEIQILFDQAKELYSSILRDETTQMFYGLIFRSNSRRLQRRR</sequence>
<gene>
    <name evidence="1" type="ORF">DPMN_160432</name>
</gene>
<dbReference type="Proteomes" id="UP000828390">
    <property type="component" value="Unassembled WGS sequence"/>
</dbReference>
<comment type="caution">
    <text evidence="1">The sequence shown here is derived from an EMBL/GenBank/DDBJ whole genome shotgun (WGS) entry which is preliminary data.</text>
</comment>
<evidence type="ECO:0000313" key="1">
    <source>
        <dbReference type="EMBL" id="KAH3782515.1"/>
    </source>
</evidence>
<proteinExistence type="predicted"/>